<gene>
    <name evidence="8" type="ORF">BU16DRAFT_559532</name>
</gene>
<dbReference type="InterPro" id="IPR036259">
    <property type="entry name" value="MFS_trans_sf"/>
</dbReference>
<feature type="transmembrane region" description="Helical" evidence="6">
    <location>
        <begin position="116"/>
        <end position="135"/>
    </location>
</feature>
<dbReference type="GO" id="GO:0005886">
    <property type="term" value="C:plasma membrane"/>
    <property type="evidence" value="ECO:0007669"/>
    <property type="project" value="TreeGrafter"/>
</dbReference>
<dbReference type="PANTHER" id="PTHR23501:SF109">
    <property type="entry name" value="MAJOR FACILITATOR SUPERFAMILY (MFS) PROFILE DOMAIN-CONTAINING PROTEIN-RELATED"/>
    <property type="match status" value="1"/>
</dbReference>
<feature type="transmembrane region" description="Helical" evidence="6">
    <location>
        <begin position="50"/>
        <end position="71"/>
    </location>
</feature>
<feature type="transmembrane region" description="Helical" evidence="6">
    <location>
        <begin position="536"/>
        <end position="555"/>
    </location>
</feature>
<feature type="domain" description="Major facilitator superfamily (MFS) profile" evidence="7">
    <location>
        <begin position="52"/>
        <end position="505"/>
    </location>
</feature>
<dbReference type="PANTHER" id="PTHR23501">
    <property type="entry name" value="MAJOR FACILITATOR SUPERFAMILY"/>
    <property type="match status" value="1"/>
</dbReference>
<feature type="transmembrane region" description="Helical" evidence="6">
    <location>
        <begin position="353"/>
        <end position="372"/>
    </location>
</feature>
<accession>A0A6A6R0N9</accession>
<evidence type="ECO:0000313" key="9">
    <source>
        <dbReference type="Proteomes" id="UP000799750"/>
    </source>
</evidence>
<dbReference type="GO" id="GO:0022857">
    <property type="term" value="F:transmembrane transporter activity"/>
    <property type="evidence" value="ECO:0007669"/>
    <property type="project" value="InterPro"/>
</dbReference>
<feature type="transmembrane region" description="Helical" evidence="6">
    <location>
        <begin position="314"/>
        <end position="333"/>
    </location>
</feature>
<keyword evidence="5 6" id="KW-0472">Membrane</keyword>
<feature type="transmembrane region" description="Helical" evidence="6">
    <location>
        <begin position="409"/>
        <end position="432"/>
    </location>
</feature>
<dbReference type="AlphaFoldDB" id="A0A6A6R0N9"/>
<reference evidence="8" key="1">
    <citation type="journal article" date="2020" name="Stud. Mycol.">
        <title>101 Dothideomycetes genomes: a test case for predicting lifestyles and emergence of pathogens.</title>
        <authorList>
            <person name="Haridas S."/>
            <person name="Albert R."/>
            <person name="Binder M."/>
            <person name="Bloem J."/>
            <person name="Labutti K."/>
            <person name="Salamov A."/>
            <person name="Andreopoulos B."/>
            <person name="Baker S."/>
            <person name="Barry K."/>
            <person name="Bills G."/>
            <person name="Bluhm B."/>
            <person name="Cannon C."/>
            <person name="Castanera R."/>
            <person name="Culley D."/>
            <person name="Daum C."/>
            <person name="Ezra D."/>
            <person name="Gonzalez J."/>
            <person name="Henrissat B."/>
            <person name="Kuo A."/>
            <person name="Liang C."/>
            <person name="Lipzen A."/>
            <person name="Lutzoni F."/>
            <person name="Magnuson J."/>
            <person name="Mondo S."/>
            <person name="Nolan M."/>
            <person name="Ohm R."/>
            <person name="Pangilinan J."/>
            <person name="Park H.-J."/>
            <person name="Ramirez L."/>
            <person name="Alfaro M."/>
            <person name="Sun H."/>
            <person name="Tritt A."/>
            <person name="Yoshinaga Y."/>
            <person name="Zwiers L.-H."/>
            <person name="Turgeon B."/>
            <person name="Goodwin S."/>
            <person name="Spatafora J."/>
            <person name="Crous P."/>
            <person name="Grigoriev I."/>
        </authorList>
    </citation>
    <scope>NUCLEOTIDE SEQUENCE</scope>
    <source>
        <strain evidence="8">CBS 269.34</strain>
    </source>
</reference>
<dbReference type="Gene3D" id="1.20.1250.20">
    <property type="entry name" value="MFS general substrate transporter like domains"/>
    <property type="match status" value="2"/>
</dbReference>
<evidence type="ECO:0000256" key="3">
    <source>
        <dbReference type="ARBA" id="ARBA00022692"/>
    </source>
</evidence>
<keyword evidence="9" id="KW-1185">Reference proteome</keyword>
<sequence>MADLHDKEMGVHEKDTTHHIENFETAEEQNAYAVKGDDSDGHIPMTPRRFIAMVSLLMSYVGANLPLFFISGSLTFLQASIKNPQTQGWSTTSYGVALAAVTPFSGYLQDLIGRRYVVLLGSLLICIGLAVIGSSHRFLQLIFGCVITGIGAGITEITSTAGLAEVVSVKHRGYTLALLYAFILPFAPYVLYAQLLGEHATWRWSIWLALIYNAVALAGLAFSYFPRSHLRAEGVRRRDLAREVDFFGGFLSTAGIVLFLVGLQSGGTIWPWKNGKVIAPMVVGLVLIFAFIIWEWKGAKYPMVPPAIFKGQRIVGACMVTAFVVGMNLYAVLNFMPLMFATVYDPDPMHVGLKALAFGFGQTVGATVMNVLMSVFKNHQRENLLSSCFIMTVFIAALAAVTPDNAKTVIALTALAGWGVGGIIAPIATVALSATPDSFLATVISLINALKFLGGSIGYSIYYAIFSGKLKVKLPATVAAYAIQAGLPLTSVEGFVGIFLTDPTKLATTPIPGLTPAVIAAASSGLRWAYADSVKFVWYTTIPFGVICIGAVLVMGNTRKYQTNRVAAALE</sequence>
<dbReference type="InterPro" id="IPR010573">
    <property type="entry name" value="MFS_Str1/Tri12-like"/>
</dbReference>
<dbReference type="OrthoDB" id="4161376at2759"/>
<dbReference type="Proteomes" id="UP000799750">
    <property type="component" value="Unassembled WGS sequence"/>
</dbReference>
<feature type="transmembrane region" description="Helical" evidence="6">
    <location>
        <begin position="204"/>
        <end position="225"/>
    </location>
</feature>
<feature type="transmembrane region" description="Helical" evidence="6">
    <location>
        <begin position="173"/>
        <end position="192"/>
    </location>
</feature>
<evidence type="ECO:0000256" key="1">
    <source>
        <dbReference type="ARBA" id="ARBA00004141"/>
    </source>
</evidence>
<keyword evidence="4 6" id="KW-1133">Transmembrane helix</keyword>
<proteinExistence type="predicted"/>
<feature type="transmembrane region" description="Helical" evidence="6">
    <location>
        <begin position="277"/>
        <end position="294"/>
    </location>
</feature>
<protein>
    <submittedName>
        <fullName evidence="8">Putative major facilitator superfamily transporter</fullName>
    </submittedName>
</protein>
<evidence type="ECO:0000256" key="2">
    <source>
        <dbReference type="ARBA" id="ARBA00022448"/>
    </source>
</evidence>
<feature type="transmembrane region" description="Helical" evidence="6">
    <location>
        <begin position="91"/>
        <end position="109"/>
    </location>
</feature>
<feature type="transmembrane region" description="Helical" evidence="6">
    <location>
        <begin position="246"/>
        <end position="265"/>
    </location>
</feature>
<dbReference type="EMBL" id="MU004186">
    <property type="protein sequence ID" value="KAF2497804.1"/>
    <property type="molecule type" value="Genomic_DNA"/>
</dbReference>
<dbReference type="PROSITE" id="PS50850">
    <property type="entry name" value="MFS"/>
    <property type="match status" value="1"/>
</dbReference>
<keyword evidence="3 6" id="KW-0812">Transmembrane</keyword>
<evidence type="ECO:0000313" key="8">
    <source>
        <dbReference type="EMBL" id="KAF2497804.1"/>
    </source>
</evidence>
<evidence type="ECO:0000259" key="7">
    <source>
        <dbReference type="PROSITE" id="PS50850"/>
    </source>
</evidence>
<name>A0A6A6R0N9_9PEZI</name>
<comment type="subcellular location">
    <subcellularLocation>
        <location evidence="1">Membrane</location>
        <topology evidence="1">Multi-pass membrane protein</topology>
    </subcellularLocation>
</comment>
<dbReference type="InterPro" id="IPR020846">
    <property type="entry name" value="MFS_dom"/>
</dbReference>
<evidence type="ECO:0000256" key="5">
    <source>
        <dbReference type="ARBA" id="ARBA00023136"/>
    </source>
</evidence>
<evidence type="ECO:0000256" key="6">
    <source>
        <dbReference type="SAM" id="Phobius"/>
    </source>
</evidence>
<dbReference type="SUPFAM" id="SSF103473">
    <property type="entry name" value="MFS general substrate transporter"/>
    <property type="match status" value="1"/>
</dbReference>
<keyword evidence="2" id="KW-0813">Transport</keyword>
<feature type="transmembrane region" description="Helical" evidence="6">
    <location>
        <begin position="141"/>
        <end position="161"/>
    </location>
</feature>
<feature type="transmembrane region" description="Helical" evidence="6">
    <location>
        <begin position="439"/>
        <end position="466"/>
    </location>
</feature>
<feature type="transmembrane region" description="Helical" evidence="6">
    <location>
        <begin position="384"/>
        <end position="403"/>
    </location>
</feature>
<evidence type="ECO:0000256" key="4">
    <source>
        <dbReference type="ARBA" id="ARBA00022989"/>
    </source>
</evidence>
<dbReference type="Pfam" id="PF06609">
    <property type="entry name" value="TRI12"/>
    <property type="match status" value="1"/>
</dbReference>
<organism evidence="8 9">
    <name type="scientific">Lophium mytilinum</name>
    <dbReference type="NCBI Taxonomy" id="390894"/>
    <lineage>
        <taxon>Eukaryota</taxon>
        <taxon>Fungi</taxon>
        <taxon>Dikarya</taxon>
        <taxon>Ascomycota</taxon>
        <taxon>Pezizomycotina</taxon>
        <taxon>Dothideomycetes</taxon>
        <taxon>Pleosporomycetidae</taxon>
        <taxon>Mytilinidiales</taxon>
        <taxon>Mytilinidiaceae</taxon>
        <taxon>Lophium</taxon>
    </lineage>
</organism>